<proteinExistence type="predicted"/>
<dbReference type="Proteomes" id="UP000092460">
    <property type="component" value="Unassembled WGS sequence"/>
</dbReference>
<sequence>MRNISWFLFGILSTDQVTCTIVIVRFIPNVATYLRIARFCAQAGLRSGDFLISVNGLNIDLSKHLYALTCRHLET</sequence>
<name>A0A1B0C298_9MUSC</name>
<dbReference type="InterPro" id="IPR036034">
    <property type="entry name" value="PDZ_sf"/>
</dbReference>
<protein>
    <recommendedName>
        <fullName evidence="3">PDZ domain-containing protein</fullName>
    </recommendedName>
</protein>
<dbReference type="AlphaFoldDB" id="A0A1B0C298"/>
<accession>A0A1B0C298</accession>
<evidence type="ECO:0000313" key="2">
    <source>
        <dbReference type="Proteomes" id="UP000092460"/>
    </source>
</evidence>
<organism evidence="1 2">
    <name type="scientific">Glossina palpalis gambiensis</name>
    <dbReference type="NCBI Taxonomy" id="67801"/>
    <lineage>
        <taxon>Eukaryota</taxon>
        <taxon>Metazoa</taxon>
        <taxon>Ecdysozoa</taxon>
        <taxon>Arthropoda</taxon>
        <taxon>Hexapoda</taxon>
        <taxon>Insecta</taxon>
        <taxon>Pterygota</taxon>
        <taxon>Neoptera</taxon>
        <taxon>Endopterygota</taxon>
        <taxon>Diptera</taxon>
        <taxon>Brachycera</taxon>
        <taxon>Muscomorpha</taxon>
        <taxon>Hippoboscoidea</taxon>
        <taxon>Glossinidae</taxon>
        <taxon>Glossina</taxon>
    </lineage>
</organism>
<dbReference type="VEuPathDB" id="VectorBase:GPPI047196"/>
<reference evidence="1" key="2">
    <citation type="submission" date="2020-05" db="UniProtKB">
        <authorList>
            <consortium name="EnsemblMetazoa"/>
        </authorList>
    </citation>
    <scope>IDENTIFICATION</scope>
    <source>
        <strain evidence="1">IAEA</strain>
    </source>
</reference>
<keyword evidence="2" id="KW-1185">Reference proteome</keyword>
<reference evidence="2" key="1">
    <citation type="submission" date="2015-01" db="EMBL/GenBank/DDBJ databases">
        <authorList>
            <person name="Aksoy S."/>
            <person name="Warren W."/>
            <person name="Wilson R.K."/>
        </authorList>
    </citation>
    <scope>NUCLEOTIDE SEQUENCE [LARGE SCALE GENOMIC DNA]</scope>
    <source>
        <strain evidence="2">IAEA</strain>
    </source>
</reference>
<evidence type="ECO:0000313" key="1">
    <source>
        <dbReference type="EnsemblMetazoa" id="GPPI047196-PA"/>
    </source>
</evidence>
<evidence type="ECO:0008006" key="3">
    <source>
        <dbReference type="Google" id="ProtNLM"/>
    </source>
</evidence>
<dbReference type="SUPFAM" id="SSF50156">
    <property type="entry name" value="PDZ domain-like"/>
    <property type="match status" value="1"/>
</dbReference>
<dbReference type="EnsemblMetazoa" id="GPPI047196-RA">
    <property type="protein sequence ID" value="GPPI047196-PA"/>
    <property type="gene ID" value="GPPI047196"/>
</dbReference>
<dbReference type="EMBL" id="JXJN01024418">
    <property type="status" value="NOT_ANNOTATED_CDS"/>
    <property type="molecule type" value="Genomic_DNA"/>
</dbReference>